<evidence type="ECO:0000313" key="3">
    <source>
        <dbReference type="Proteomes" id="UP000059188"/>
    </source>
</evidence>
<dbReference type="GO" id="GO:0034965">
    <property type="term" value="P:intronic box C/D snoRNA processing"/>
    <property type="evidence" value="ECO:0007669"/>
    <property type="project" value="TreeGrafter"/>
</dbReference>
<dbReference type="GO" id="GO:0005655">
    <property type="term" value="C:nucleolar ribonuclease P complex"/>
    <property type="evidence" value="ECO:0007669"/>
    <property type="project" value="TreeGrafter"/>
</dbReference>
<reference evidence="2 3" key="1">
    <citation type="submission" date="2014-11" db="EMBL/GenBank/DDBJ databases">
        <authorList>
            <person name="Wibberg Daniel"/>
        </authorList>
    </citation>
    <scope>NUCLEOTIDE SEQUENCE [LARGE SCALE GENOMIC DNA]</scope>
    <source>
        <strain evidence="2">Rhizoctonia solani AG1-IB 7/3/14</strain>
    </source>
</reference>
<dbReference type="PANTHER" id="PTHR28272:SF1">
    <property type="entry name" value="RIBONUCLEASES P_MRP PROTEIN SUBUNIT POP3"/>
    <property type="match status" value="1"/>
</dbReference>
<feature type="region of interest" description="Disordered" evidence="1">
    <location>
        <begin position="1"/>
        <end position="33"/>
    </location>
</feature>
<organism evidence="2 3">
    <name type="scientific">Thanatephorus cucumeris (strain AG1-IB / isolate 7/3/14)</name>
    <name type="common">Lettuce bottom rot fungus</name>
    <name type="synonym">Rhizoctonia solani</name>
    <dbReference type="NCBI Taxonomy" id="1108050"/>
    <lineage>
        <taxon>Eukaryota</taxon>
        <taxon>Fungi</taxon>
        <taxon>Dikarya</taxon>
        <taxon>Basidiomycota</taxon>
        <taxon>Agaricomycotina</taxon>
        <taxon>Agaricomycetes</taxon>
        <taxon>Cantharellales</taxon>
        <taxon>Ceratobasidiaceae</taxon>
        <taxon>Rhizoctonia</taxon>
        <taxon>Rhizoctonia solani AG-1</taxon>
    </lineage>
</organism>
<dbReference type="PANTHER" id="PTHR28272">
    <property type="entry name" value="RIBONUCLEASES P/MRP PROTEIN SUBUNIT POP3"/>
    <property type="match status" value="1"/>
</dbReference>
<dbReference type="Proteomes" id="UP000059188">
    <property type="component" value="Unassembled WGS sequence"/>
</dbReference>
<gene>
    <name evidence="2" type="ORF">RSOLAG1IB_07929</name>
</gene>
<dbReference type="Gene3D" id="3.30.1330.30">
    <property type="match status" value="1"/>
</dbReference>
<feature type="compositionally biased region" description="Low complexity" evidence="1">
    <location>
        <begin position="165"/>
        <end position="179"/>
    </location>
</feature>
<name>A0A0B7FG61_THACB</name>
<evidence type="ECO:0000256" key="1">
    <source>
        <dbReference type="SAM" id="MobiDB-lite"/>
    </source>
</evidence>
<dbReference type="InterPro" id="IPR013241">
    <property type="entry name" value="RNase_P_Pop3"/>
</dbReference>
<dbReference type="GO" id="GO:0004526">
    <property type="term" value="F:ribonuclease P activity"/>
    <property type="evidence" value="ECO:0007669"/>
    <property type="project" value="TreeGrafter"/>
</dbReference>
<dbReference type="AlphaFoldDB" id="A0A0B7FG61"/>
<dbReference type="OrthoDB" id="10252032at2759"/>
<dbReference type="Pfam" id="PF08228">
    <property type="entry name" value="RNase_P_pop3"/>
    <property type="match status" value="1"/>
</dbReference>
<keyword evidence="3" id="KW-1185">Reference proteome</keyword>
<dbReference type="GO" id="GO:0005829">
    <property type="term" value="C:cytosol"/>
    <property type="evidence" value="ECO:0007669"/>
    <property type="project" value="TreeGrafter"/>
</dbReference>
<dbReference type="GO" id="GO:0000171">
    <property type="term" value="F:ribonuclease MRP activity"/>
    <property type="evidence" value="ECO:0007669"/>
    <property type="project" value="TreeGrafter"/>
</dbReference>
<feature type="compositionally biased region" description="Polar residues" evidence="1">
    <location>
        <begin position="184"/>
        <end position="193"/>
    </location>
</feature>
<accession>A0A0B7FG61</accession>
<protein>
    <submittedName>
        <fullName evidence="2">Uncharacterized protein</fullName>
    </submittedName>
</protein>
<feature type="compositionally biased region" description="Polar residues" evidence="1">
    <location>
        <begin position="100"/>
        <end position="112"/>
    </location>
</feature>
<proteinExistence type="predicted"/>
<evidence type="ECO:0000313" key="2">
    <source>
        <dbReference type="EMBL" id="CEL56580.1"/>
    </source>
</evidence>
<sequence>MSGPSGSREARVHAQTSNRANASLAKGKSKAADDRRVVYKPVLENPYQIKWPPTPLNIQNGLLACLADLLPEVAKYHFVRETKARRRKSSLRAALHQTKAKQVTSEASQAQKSHSRKRRRDEDILDNPKRAKVDHNETNKQEASNSAPGRRRASPGIDVLDEPAHTSSPTSAEPSTTNPKEIEPTSQTPSTDVSMPPLLNHCVFGINEVTKRLESQIQPNALGAGAAAPDVAPKTKLRFVIACRTDVDPPILIEHLPVLVAACNSAIPGDSEDRIFIKLVTLPMGGEHTLAEMIGLRRVAVMALDAETPGLERLESLLSSITPLRAPWLAPPSNISQEPKELVPTHVKQLKTSAPKDMKAHREKRKREVAEAKELTKAAVVDGIRKKRRKLQPDDKNDPVSEDS</sequence>
<dbReference type="STRING" id="1108050.A0A0B7FG61"/>
<feature type="compositionally biased region" description="Basic and acidic residues" evidence="1">
    <location>
        <begin position="391"/>
        <end position="404"/>
    </location>
</feature>
<dbReference type="GO" id="GO:0006364">
    <property type="term" value="P:rRNA processing"/>
    <property type="evidence" value="ECO:0007669"/>
    <property type="project" value="InterPro"/>
</dbReference>
<dbReference type="GO" id="GO:0008033">
    <property type="term" value="P:tRNA processing"/>
    <property type="evidence" value="ECO:0007669"/>
    <property type="project" value="InterPro"/>
</dbReference>
<feature type="compositionally biased region" description="Basic and acidic residues" evidence="1">
    <location>
        <begin position="120"/>
        <end position="140"/>
    </location>
</feature>
<dbReference type="EMBL" id="LN679122">
    <property type="protein sequence ID" value="CEL56580.1"/>
    <property type="molecule type" value="Genomic_DNA"/>
</dbReference>
<dbReference type="GO" id="GO:0000172">
    <property type="term" value="C:ribonuclease MRP complex"/>
    <property type="evidence" value="ECO:0007669"/>
    <property type="project" value="TreeGrafter"/>
</dbReference>
<feature type="region of interest" description="Disordered" evidence="1">
    <location>
        <begin position="84"/>
        <end position="196"/>
    </location>
</feature>
<dbReference type="InterPro" id="IPR029064">
    <property type="entry name" value="Ribosomal_eL30-like_sf"/>
</dbReference>
<feature type="region of interest" description="Disordered" evidence="1">
    <location>
        <begin position="352"/>
        <end position="404"/>
    </location>
</feature>
<feature type="compositionally biased region" description="Basic and acidic residues" evidence="1">
    <location>
        <begin position="354"/>
        <end position="376"/>
    </location>
</feature>